<keyword evidence="1" id="KW-0378">Hydrolase</keyword>
<organism evidence="4 5">
    <name type="scientific">[Candida] subhashii</name>
    <dbReference type="NCBI Taxonomy" id="561895"/>
    <lineage>
        <taxon>Eukaryota</taxon>
        <taxon>Fungi</taxon>
        <taxon>Dikarya</taxon>
        <taxon>Ascomycota</taxon>
        <taxon>Saccharomycotina</taxon>
        <taxon>Pichiomycetes</taxon>
        <taxon>Debaryomycetaceae</taxon>
        <taxon>Spathaspora</taxon>
    </lineage>
</organism>
<dbReference type="OrthoDB" id="282973at2759"/>
<dbReference type="CDD" id="cd00842">
    <property type="entry name" value="MPP_ASMase"/>
    <property type="match status" value="1"/>
</dbReference>
<evidence type="ECO:0008006" key="6">
    <source>
        <dbReference type="Google" id="ProtNLM"/>
    </source>
</evidence>
<evidence type="ECO:0000256" key="2">
    <source>
        <dbReference type="ARBA" id="ARBA00023180"/>
    </source>
</evidence>
<protein>
    <recommendedName>
        <fullName evidence="6">Sphingomyelin phosphodiesterase</fullName>
    </recommendedName>
</protein>
<proteinExistence type="predicted"/>
<dbReference type="AlphaFoldDB" id="A0A8J5QNA7"/>
<dbReference type="Proteomes" id="UP000694255">
    <property type="component" value="Unassembled WGS sequence"/>
</dbReference>
<evidence type="ECO:0000313" key="4">
    <source>
        <dbReference type="EMBL" id="KAG7663503.1"/>
    </source>
</evidence>
<evidence type="ECO:0000256" key="1">
    <source>
        <dbReference type="ARBA" id="ARBA00022801"/>
    </source>
</evidence>
<reference evidence="4 5" key="1">
    <citation type="journal article" date="2021" name="DNA Res.">
        <title>Genome analysis of Candida subhashii reveals its hybrid nature and dual mitochondrial genome conformations.</title>
        <authorList>
            <person name="Mixao V."/>
            <person name="Hegedusova E."/>
            <person name="Saus E."/>
            <person name="Pryszcz L.P."/>
            <person name="Cillingova A."/>
            <person name="Nosek J."/>
            <person name="Gabaldon T."/>
        </authorList>
    </citation>
    <scope>NUCLEOTIDE SEQUENCE [LARGE SCALE GENOMIC DNA]</scope>
    <source>
        <strain evidence="4 5">CBS 10753</strain>
    </source>
</reference>
<dbReference type="PANTHER" id="PTHR10340:SF27">
    <property type="entry name" value="ACL091CP"/>
    <property type="match status" value="1"/>
</dbReference>
<dbReference type="PANTHER" id="PTHR10340">
    <property type="entry name" value="SPHINGOMYELIN PHOSPHODIESTERASE"/>
    <property type="match status" value="1"/>
</dbReference>
<dbReference type="GeneID" id="73469763"/>
<evidence type="ECO:0000256" key="3">
    <source>
        <dbReference type="SAM" id="SignalP"/>
    </source>
</evidence>
<dbReference type="RefSeq" id="XP_049263735.1">
    <property type="nucleotide sequence ID" value="XM_049406765.1"/>
</dbReference>
<accession>A0A8J5QNA7</accession>
<keyword evidence="5" id="KW-1185">Reference proteome</keyword>
<feature type="chain" id="PRO_5035183225" description="Sphingomyelin phosphodiesterase" evidence="3">
    <location>
        <begin position="18"/>
        <end position="731"/>
    </location>
</feature>
<dbReference type="EMBL" id="JAGSYN010000136">
    <property type="protein sequence ID" value="KAG7663503.1"/>
    <property type="molecule type" value="Genomic_DNA"/>
</dbReference>
<sequence>MILNWIVIITLIKTVITFKEQHLPYYPPTELAISDEELVNRAVAELHNIDAASDLNECMACKTRLQVAKFLSLTRPDLVPQIFSTWCIESGFDDIQCQMNYGYPSEEYCSSGNDFAKLVSLMNPSGSDGDLFCYYHDKRCSILPELPMFNLDKLWPPKPKSYPAPENSGTTFNVLHISDINLQTDYKMFSEANCSQSLCCAAHSKNINTPPIINENLEGGYYESSYSKNHFEKGQYQDISKIKQLMWSPARQFGEYECDTPMLLLNSTMSGIRDLHQNHLSFEFAIFTGGTVDHSDRSYLTKNKVLASQEKSYKILKHYLDDVPVIPTFGTRDVFPINQLPQKNLTDNSHSYQWQFDFLADLWLELGWIDFDAAKQIRYSQVGFSLITSRGLRIISLNSNVWNVKNLYAFWNTLSIDPFGIWKFLVDELLQAEKNHERVWILAHLPPNHQSLPLPTSVFAKIIERFSPKVIAAIFFGNIQVDTFMVQYGGDGTNPKELANAINHALVGPSISPFSGLNPAWRYYTVDTNSFSVLNSFTYYTDLEATFHNDGAEPVWDFGYSARDVYDPDQMWPADWALNTEWWHHVGEKIQQSTEMQVTFQKNENRGREVHDLDPDIHCRVTSFTIPSRKQCMITDDQDDHIEPVEPNDYIPLLRPDEKVQYIEKVGDDTDNTGVWRSRGTANETYVTELDDLAQVMQPSNVKKRKGKNISLKDRVRENNVRILNELNNHF</sequence>
<feature type="signal peptide" evidence="3">
    <location>
        <begin position="1"/>
        <end position="17"/>
    </location>
</feature>
<gene>
    <name evidence="4" type="ORF">J8A68_002962</name>
</gene>
<dbReference type="GO" id="GO:0008081">
    <property type="term" value="F:phosphoric diester hydrolase activity"/>
    <property type="evidence" value="ECO:0007669"/>
    <property type="project" value="TreeGrafter"/>
</dbReference>
<evidence type="ECO:0000313" key="5">
    <source>
        <dbReference type="Proteomes" id="UP000694255"/>
    </source>
</evidence>
<keyword evidence="2" id="KW-0325">Glycoprotein</keyword>
<comment type="caution">
    <text evidence="4">The sequence shown here is derived from an EMBL/GenBank/DDBJ whole genome shotgun (WGS) entry which is preliminary data.</text>
</comment>
<keyword evidence="3" id="KW-0732">Signal</keyword>
<name>A0A8J5QNA7_9ASCO</name>
<dbReference type="InterPro" id="IPR041805">
    <property type="entry name" value="ASMase/PPN1_MPP"/>
</dbReference>